<keyword evidence="3" id="KW-1185">Reference proteome</keyword>
<proteinExistence type="predicted"/>
<name>W7YMH4_9BACT</name>
<sequence length="75" mass="7976">MVNDQTHNLKRARLGGETLFRSLIFVFVFIGLSISAYSQIVYTCGNTTVSGADALDAVAIIPADLANGAWTNDAV</sequence>
<dbReference type="Proteomes" id="UP000019402">
    <property type="component" value="Unassembled WGS sequence"/>
</dbReference>
<reference evidence="2 3" key="1">
    <citation type="journal article" date="2014" name="Genome Announc.">
        <title>Draft Genome Sequence of Cytophaga fermentans JCM 21142T, a Facultative Anaerobe Isolated from Marine Mud.</title>
        <authorList>
            <person name="Starns D."/>
            <person name="Oshima K."/>
            <person name="Suda W."/>
            <person name="Iino T."/>
            <person name="Yuki M."/>
            <person name="Inoue J."/>
            <person name="Kitamura K."/>
            <person name="Iida T."/>
            <person name="Darby A."/>
            <person name="Hattori M."/>
            <person name="Ohkuma M."/>
        </authorList>
    </citation>
    <scope>NUCLEOTIDE SEQUENCE [LARGE SCALE GENOMIC DNA]</scope>
    <source>
        <strain evidence="2 3">JCM 21142</strain>
    </source>
</reference>
<protein>
    <submittedName>
        <fullName evidence="2">Uncharacterized protein</fullName>
    </submittedName>
</protein>
<gene>
    <name evidence="2" type="ORF">JCM21142_52262</name>
</gene>
<dbReference type="RefSeq" id="WP_152541760.1">
    <property type="nucleotide sequence ID" value="NZ_BAMD01000026.1"/>
</dbReference>
<feature type="transmembrane region" description="Helical" evidence="1">
    <location>
        <begin position="20"/>
        <end position="40"/>
    </location>
</feature>
<evidence type="ECO:0000256" key="1">
    <source>
        <dbReference type="SAM" id="Phobius"/>
    </source>
</evidence>
<keyword evidence="1" id="KW-1133">Transmembrane helix</keyword>
<keyword evidence="1" id="KW-0472">Membrane</keyword>
<organism evidence="2 3">
    <name type="scientific">Saccharicrinis fermentans DSM 9555 = JCM 21142</name>
    <dbReference type="NCBI Taxonomy" id="869213"/>
    <lineage>
        <taxon>Bacteria</taxon>
        <taxon>Pseudomonadati</taxon>
        <taxon>Bacteroidota</taxon>
        <taxon>Bacteroidia</taxon>
        <taxon>Marinilabiliales</taxon>
        <taxon>Marinilabiliaceae</taxon>
        <taxon>Saccharicrinis</taxon>
    </lineage>
</organism>
<dbReference type="EMBL" id="BAMD01000026">
    <property type="protein sequence ID" value="GAF03584.1"/>
    <property type="molecule type" value="Genomic_DNA"/>
</dbReference>
<evidence type="ECO:0000313" key="2">
    <source>
        <dbReference type="EMBL" id="GAF03584.1"/>
    </source>
</evidence>
<keyword evidence="1" id="KW-0812">Transmembrane</keyword>
<accession>W7YMH4</accession>
<evidence type="ECO:0000313" key="3">
    <source>
        <dbReference type="Proteomes" id="UP000019402"/>
    </source>
</evidence>
<dbReference type="AlphaFoldDB" id="W7YMH4"/>
<comment type="caution">
    <text evidence="2">The sequence shown here is derived from an EMBL/GenBank/DDBJ whole genome shotgun (WGS) entry which is preliminary data.</text>
</comment>